<evidence type="ECO:0000256" key="4">
    <source>
        <dbReference type="ARBA" id="ARBA00023180"/>
    </source>
</evidence>
<reference evidence="8" key="2">
    <citation type="submission" date="2004-02" db="EMBL/GenBank/DDBJ databases">
        <authorList>
            <consortium name="Genoscope"/>
            <consortium name="Whitehead Institute Centre for Genome Research"/>
        </authorList>
    </citation>
    <scope>NUCLEOTIDE SEQUENCE</scope>
</reference>
<dbReference type="InterPro" id="IPR015631">
    <property type="entry name" value="CD2/SLAM_rcpt"/>
</dbReference>
<evidence type="ECO:0000256" key="7">
    <source>
        <dbReference type="SAM" id="SignalP"/>
    </source>
</evidence>
<proteinExistence type="predicted"/>
<dbReference type="EMBL" id="CAAE01014531">
    <property type="protein sequence ID" value="CAF97033.1"/>
    <property type="molecule type" value="Genomic_DNA"/>
</dbReference>
<protein>
    <submittedName>
        <fullName evidence="8">Chromosome undetermined SCAF14531, whole genome shotgun sequence</fullName>
    </submittedName>
</protein>
<keyword evidence="4" id="KW-0325">Glycoprotein</keyword>
<keyword evidence="3 6" id="KW-0472">Membrane</keyword>
<evidence type="ECO:0000256" key="6">
    <source>
        <dbReference type="SAM" id="Phobius"/>
    </source>
</evidence>
<feature type="region of interest" description="Disordered" evidence="5">
    <location>
        <begin position="249"/>
        <end position="274"/>
    </location>
</feature>
<evidence type="ECO:0000256" key="2">
    <source>
        <dbReference type="ARBA" id="ARBA00022729"/>
    </source>
</evidence>
<keyword evidence="6" id="KW-1133">Transmembrane helix</keyword>
<dbReference type="KEGG" id="tng:GSTEN00014279G001"/>
<comment type="subcellular location">
    <subcellularLocation>
        <location evidence="1">Membrane</location>
    </subcellularLocation>
</comment>
<sequence length="324" mass="36357">MNMDPSLLKILLLLSFWSPTEEEKPTATQQHYQRKNSSFCLQAAESPPYALSLTFGQNSVIYSNITSQAYQHRVDYNQTTKKWCLHQLSETDSGTYHFNVYKNDKVNMSNHKLLVEEAVPRPVIQVSALRSNLSAEPCTITVNCSVWESWVSSVCNESVCQTSDRSLKTVNITVLAGNRSVICIGRNYVSTSNISEAICVIHRHETSEELSYVLLLLLLAILSLLCAAILCIGTPGVFRRSSQRKCQELLRSPAESPTRPTSPRSPTRTSVRQRADRIAGWAPSTSRWTDPKRLRAAQGLRKPRIMETLKLCTACCKKFETPAS</sequence>
<feature type="transmembrane region" description="Helical" evidence="6">
    <location>
        <begin position="212"/>
        <end position="238"/>
    </location>
</feature>
<evidence type="ECO:0000256" key="3">
    <source>
        <dbReference type="ARBA" id="ARBA00023136"/>
    </source>
</evidence>
<keyword evidence="2 7" id="KW-0732">Signal</keyword>
<dbReference type="InterPro" id="IPR013783">
    <property type="entry name" value="Ig-like_fold"/>
</dbReference>
<feature type="compositionally biased region" description="Low complexity" evidence="5">
    <location>
        <begin position="256"/>
        <end position="272"/>
    </location>
</feature>
<dbReference type="PANTHER" id="PTHR12080">
    <property type="entry name" value="SIGNALING LYMPHOCYTIC ACTIVATION MOLECULE"/>
    <property type="match status" value="1"/>
</dbReference>
<dbReference type="Gene3D" id="2.60.40.10">
    <property type="entry name" value="Immunoglobulins"/>
    <property type="match status" value="1"/>
</dbReference>
<gene>
    <name evidence="8" type="ORF">GSTENG00014279001</name>
</gene>
<feature type="chain" id="PRO_5004244229" evidence="7">
    <location>
        <begin position="23"/>
        <end position="324"/>
    </location>
</feature>
<dbReference type="OrthoDB" id="6353782at2759"/>
<evidence type="ECO:0000313" key="8">
    <source>
        <dbReference type="EMBL" id="CAF97033.1"/>
    </source>
</evidence>
<dbReference type="AlphaFoldDB" id="Q4SQP9"/>
<feature type="signal peptide" evidence="7">
    <location>
        <begin position="1"/>
        <end position="22"/>
    </location>
</feature>
<organism evidence="8">
    <name type="scientific">Tetraodon nigroviridis</name>
    <name type="common">Spotted green pufferfish</name>
    <name type="synonym">Chelonodon nigroviridis</name>
    <dbReference type="NCBI Taxonomy" id="99883"/>
    <lineage>
        <taxon>Eukaryota</taxon>
        <taxon>Metazoa</taxon>
        <taxon>Chordata</taxon>
        <taxon>Craniata</taxon>
        <taxon>Vertebrata</taxon>
        <taxon>Euteleostomi</taxon>
        <taxon>Actinopterygii</taxon>
        <taxon>Neopterygii</taxon>
        <taxon>Teleostei</taxon>
        <taxon>Neoteleostei</taxon>
        <taxon>Acanthomorphata</taxon>
        <taxon>Eupercaria</taxon>
        <taxon>Tetraodontiformes</taxon>
        <taxon>Tetradontoidea</taxon>
        <taxon>Tetraodontidae</taxon>
        <taxon>Tetraodon</taxon>
    </lineage>
</organism>
<evidence type="ECO:0000256" key="1">
    <source>
        <dbReference type="ARBA" id="ARBA00004370"/>
    </source>
</evidence>
<name>Q4SQP9_TETNG</name>
<reference evidence="8" key="1">
    <citation type="journal article" date="2004" name="Nature">
        <title>Genome duplication in the teleost fish Tetraodon nigroviridis reveals the early vertebrate proto-karyotype.</title>
        <authorList>
            <person name="Jaillon O."/>
            <person name="Aury J.-M."/>
            <person name="Brunet F."/>
            <person name="Petit J.-L."/>
            <person name="Stange-Thomann N."/>
            <person name="Mauceli E."/>
            <person name="Bouneau L."/>
            <person name="Fischer C."/>
            <person name="Ozouf-Costaz C."/>
            <person name="Bernot A."/>
            <person name="Nicaud S."/>
            <person name="Jaffe D."/>
            <person name="Fisher S."/>
            <person name="Lutfalla G."/>
            <person name="Dossat C."/>
            <person name="Segurens B."/>
            <person name="Dasilva C."/>
            <person name="Salanoubat M."/>
            <person name="Levy M."/>
            <person name="Boudet N."/>
            <person name="Castellano S."/>
            <person name="Anthouard V."/>
            <person name="Jubin C."/>
            <person name="Castelli V."/>
            <person name="Katinka M."/>
            <person name="Vacherie B."/>
            <person name="Biemont C."/>
            <person name="Skalli Z."/>
            <person name="Cattolico L."/>
            <person name="Poulain J."/>
            <person name="De Berardinis V."/>
            <person name="Cruaud C."/>
            <person name="Duprat S."/>
            <person name="Brottier P."/>
            <person name="Coutanceau J.-P."/>
            <person name="Gouzy J."/>
            <person name="Parra G."/>
            <person name="Lardier G."/>
            <person name="Chapple C."/>
            <person name="McKernan K.J."/>
            <person name="McEwan P."/>
            <person name="Bosak S."/>
            <person name="Kellis M."/>
            <person name="Volff J.-N."/>
            <person name="Guigo R."/>
            <person name="Zody M.C."/>
            <person name="Mesirov J."/>
            <person name="Lindblad-Toh K."/>
            <person name="Birren B."/>
            <person name="Nusbaum C."/>
            <person name="Kahn D."/>
            <person name="Robinson-Rechavi M."/>
            <person name="Laudet V."/>
            <person name="Schachter V."/>
            <person name="Quetier F."/>
            <person name="Saurin W."/>
            <person name="Scarpelli C."/>
            <person name="Wincker P."/>
            <person name="Lander E.S."/>
            <person name="Weissenbach J."/>
            <person name="Roest Crollius H."/>
        </authorList>
    </citation>
    <scope>NUCLEOTIDE SEQUENCE [LARGE SCALE GENOMIC DNA]</scope>
</reference>
<evidence type="ECO:0000256" key="5">
    <source>
        <dbReference type="SAM" id="MobiDB-lite"/>
    </source>
</evidence>
<accession>Q4SQP9</accession>
<keyword evidence="6" id="KW-0812">Transmembrane</keyword>
<dbReference type="GO" id="GO:0016020">
    <property type="term" value="C:membrane"/>
    <property type="evidence" value="ECO:0007669"/>
    <property type="project" value="UniProtKB-SubCell"/>
</dbReference>